<proteinExistence type="predicted"/>
<protein>
    <submittedName>
        <fullName evidence="1">Maturation</fullName>
    </submittedName>
</protein>
<dbReference type="EMBL" id="KT462696">
    <property type="protein sequence ID" value="AMQ23520.1"/>
    <property type="molecule type" value="Genomic_RNA"/>
</dbReference>
<evidence type="ECO:0000313" key="1">
    <source>
        <dbReference type="EMBL" id="AMQ23520.1"/>
    </source>
</evidence>
<reference evidence="1" key="2">
    <citation type="journal article" date="2016" name="PLoS Biol.">
        <title>Hyperexpansion of RNA Bacteriophage Diversity.</title>
        <authorList>
            <person name="Krishnamurthy S.R."/>
            <person name="Janowski A.B."/>
            <person name="Zhao G."/>
            <person name="Barouch D."/>
            <person name="Wang D."/>
        </authorList>
    </citation>
    <scope>NUCLEOTIDE SEQUENCE</scope>
    <source>
        <strain evidence="1">AVE002</strain>
    </source>
</reference>
<organism evidence="1">
    <name type="scientific">Leviviridae sp</name>
    <dbReference type="NCBI Taxonomy" id="2027243"/>
    <lineage>
        <taxon>Viruses</taxon>
        <taxon>Riboviria</taxon>
        <taxon>Orthornavirae</taxon>
        <taxon>Lenarviricota</taxon>
        <taxon>Leviviricetes</taxon>
        <taxon>Norzivirales</taxon>
        <taxon>Fiersviridae</taxon>
    </lineage>
</organism>
<accession>A0A142D851</accession>
<sequence length="427" mass="47233">MITKSRNNHTVVLSKRKALNGAVVNQTTTVPGDSISYEAGPKYIDHRLNWKVCFAESKGKYETSLGAFNTRVALKGQFAGDAMLAQLFYLPLRSREIRAVENGQFIPGPSERELQDKFREQIDLNCHDSVMLYSNIIQSVPLLGSISKLNSILSKVSRWWKKSKRTPFTTVVQSAISADFIDRFVIEPTIDDARKFATATDYVIDTLKLMNERNNAQYVPIHTEASNSETLREYGNVGQATDLLSMIKAEPGPGRLYTKSTLGLHTLCELRYDTSSVSAVKLAFARMGITRPLGSLWDLIPFSFVLDYFLKTGDAVAFLDDKISDQAGLMGKVGNIYGQWLTSKSQVTLTSQPAVTIVPTSDPSSWAEASGQSSNYFSYSKTSFSRTPTGGTIYASDGSWGGGLLDVHLSSTRKRTLAQLVIQRTLR</sequence>
<reference evidence="1" key="1">
    <citation type="submission" date="2015-08" db="EMBL/GenBank/DDBJ databases">
        <authorList>
            <person name="Babu N.S."/>
            <person name="Beckwith C.J."/>
            <person name="Beseler K.G."/>
            <person name="Brison A."/>
            <person name="Carone J.V."/>
            <person name="Caskin T.P."/>
            <person name="Diamond M."/>
            <person name="Durham M.E."/>
            <person name="Foxe J.M."/>
            <person name="Go M."/>
            <person name="Henderson B.A."/>
            <person name="Jones I.B."/>
            <person name="McGettigan J.A."/>
            <person name="Micheletti S.J."/>
            <person name="Nasrallah M.E."/>
            <person name="Ortiz D."/>
            <person name="Piller C.R."/>
            <person name="Privatt S.R."/>
            <person name="Schneider S.L."/>
            <person name="Sharp S."/>
            <person name="Smith T.C."/>
            <person name="Stanton J.D."/>
            <person name="Ullery H.E."/>
            <person name="Wilson R.J."/>
            <person name="Serrano M.G."/>
            <person name="Buck G."/>
            <person name="Lee V."/>
            <person name="Wang Y."/>
            <person name="Carvalho R."/>
            <person name="Voegtly L."/>
            <person name="Shi R."/>
            <person name="Duckworth R."/>
            <person name="Johnson A."/>
            <person name="Loviza R."/>
            <person name="Walstead R."/>
            <person name="Shah Z."/>
            <person name="Kiflezghi M."/>
            <person name="Wade K."/>
            <person name="Ball S.L."/>
            <person name="Bradley K.W."/>
            <person name="Asai D.J."/>
            <person name="Bowman C.A."/>
            <person name="Russell D.A."/>
            <person name="Pope W.H."/>
            <person name="Jacobs-Sera D."/>
            <person name="Hendrix R.W."/>
            <person name="Hatfull G.F."/>
        </authorList>
    </citation>
    <scope>NUCLEOTIDE SEQUENCE</scope>
    <source>
        <strain evidence="1">AVE002</strain>
    </source>
</reference>
<name>A0A142D851_9VIRU</name>